<dbReference type="EMBL" id="CP010784">
    <property type="protein sequence ID" value="ATF04543.1"/>
    <property type="molecule type" value="Genomic_DNA"/>
</dbReference>
<organism evidence="1 2">
    <name type="scientific">Phaeobacter gallaeciensis</name>
    <dbReference type="NCBI Taxonomy" id="60890"/>
    <lineage>
        <taxon>Bacteria</taxon>
        <taxon>Pseudomonadati</taxon>
        <taxon>Pseudomonadota</taxon>
        <taxon>Alphaproteobacteria</taxon>
        <taxon>Rhodobacterales</taxon>
        <taxon>Roseobacteraceae</taxon>
        <taxon>Phaeobacter</taxon>
    </lineage>
</organism>
<accession>A0AAC9Z6X5</accession>
<name>A0AAC9Z6X5_9RHOB</name>
<sequence length="58" mass="6491">MSGTDGTYRDVEPFLGTARRASMSKCFRDLIYRPRLKVRHGSFLSTANGQDVVAMARP</sequence>
<evidence type="ECO:0000313" key="1">
    <source>
        <dbReference type="EMBL" id="ATF04543.1"/>
    </source>
</evidence>
<reference evidence="1 2" key="1">
    <citation type="journal article" date="2017" name="Front. Microbiol.">
        <title>Phaeobacter piscinae sp. nov., a species of the Roseobacter group and potential aquaculture probiont.</title>
        <authorList>
            <person name="Sonnenschein E.C."/>
            <person name="Phippen C.B.W."/>
            <person name="Nielsen K.F."/>
            <person name="Mateiu R.V."/>
            <person name="Melchiorsen J."/>
            <person name="Gram L."/>
            <person name="Overmann J."/>
            <person name="Freese H.M."/>
        </authorList>
    </citation>
    <scope>NUCLEOTIDE SEQUENCE [LARGE SCALE GENOMIC DNA]</scope>
    <source>
        <strain evidence="1 2">P63</strain>
    </source>
</reference>
<dbReference type="AlphaFoldDB" id="A0AAC9Z6X5"/>
<dbReference type="Proteomes" id="UP000217545">
    <property type="component" value="Chromosome"/>
</dbReference>
<evidence type="ECO:0000313" key="2">
    <source>
        <dbReference type="Proteomes" id="UP000217545"/>
    </source>
</evidence>
<proteinExistence type="predicted"/>
<protein>
    <submittedName>
        <fullName evidence="1">Uncharacterized protein</fullName>
    </submittedName>
</protein>
<gene>
    <name evidence="1" type="ORF">PhaeoP63_00434</name>
</gene>